<evidence type="ECO:0000256" key="3">
    <source>
        <dbReference type="ARBA" id="ARBA00023274"/>
    </source>
</evidence>
<keyword evidence="3" id="KW-0687">Ribonucleoprotein</keyword>
<dbReference type="InterPro" id="IPR000266">
    <property type="entry name" value="Ribosomal_uS17"/>
</dbReference>
<organism evidence="5 6">
    <name type="scientific">candidate division WWE3 bacterium RIFCSPLOWO2_01_FULL_53_14</name>
    <dbReference type="NCBI Taxonomy" id="1802628"/>
    <lineage>
        <taxon>Bacteria</taxon>
        <taxon>Katanobacteria</taxon>
    </lineage>
</organism>
<dbReference type="GO" id="GO:0006412">
    <property type="term" value="P:translation"/>
    <property type="evidence" value="ECO:0007669"/>
    <property type="project" value="InterPro"/>
</dbReference>
<dbReference type="Gene3D" id="2.40.50.140">
    <property type="entry name" value="Nucleic acid-binding proteins"/>
    <property type="match status" value="1"/>
</dbReference>
<evidence type="ECO:0000313" key="6">
    <source>
        <dbReference type="Proteomes" id="UP000176967"/>
    </source>
</evidence>
<dbReference type="CDD" id="cd00364">
    <property type="entry name" value="Ribosomal_uS17"/>
    <property type="match status" value="1"/>
</dbReference>
<keyword evidence="2 5" id="KW-0689">Ribosomal protein</keyword>
<dbReference type="Proteomes" id="UP000176967">
    <property type="component" value="Unassembled WGS sequence"/>
</dbReference>
<dbReference type="PANTHER" id="PTHR10744">
    <property type="entry name" value="40S RIBOSOMAL PROTEIN S11 FAMILY MEMBER"/>
    <property type="match status" value="1"/>
</dbReference>
<evidence type="ECO:0000256" key="1">
    <source>
        <dbReference type="ARBA" id="ARBA00010254"/>
    </source>
</evidence>
<dbReference type="PANTHER" id="PTHR10744:SF1">
    <property type="entry name" value="SMALL RIBOSOMAL SUBUNIT PROTEIN US17M"/>
    <property type="match status" value="1"/>
</dbReference>
<proteinExistence type="inferred from homology"/>
<evidence type="ECO:0000313" key="5">
    <source>
        <dbReference type="EMBL" id="OGC59608.1"/>
    </source>
</evidence>
<dbReference type="Pfam" id="PF00366">
    <property type="entry name" value="Ribosomal_S17"/>
    <property type="match status" value="1"/>
</dbReference>
<dbReference type="PRINTS" id="PR00973">
    <property type="entry name" value="RIBOSOMALS17"/>
</dbReference>
<reference evidence="5 6" key="1">
    <citation type="journal article" date="2016" name="Nat. Commun.">
        <title>Thousands of microbial genomes shed light on interconnected biogeochemical processes in an aquifer system.</title>
        <authorList>
            <person name="Anantharaman K."/>
            <person name="Brown C.T."/>
            <person name="Hug L.A."/>
            <person name="Sharon I."/>
            <person name="Castelle C.J."/>
            <person name="Probst A.J."/>
            <person name="Thomas B.C."/>
            <person name="Singh A."/>
            <person name="Wilkins M.J."/>
            <person name="Karaoz U."/>
            <person name="Brodie E.L."/>
            <person name="Williams K.H."/>
            <person name="Hubbard S.S."/>
            <person name="Banfield J.F."/>
        </authorList>
    </citation>
    <scope>NUCLEOTIDE SEQUENCE [LARGE SCALE GENOMIC DNA]</scope>
</reference>
<dbReference type="GO" id="GO:0022627">
    <property type="term" value="C:cytosolic small ribosomal subunit"/>
    <property type="evidence" value="ECO:0007669"/>
    <property type="project" value="TreeGrafter"/>
</dbReference>
<comment type="similarity">
    <text evidence="1">Belongs to the universal ribosomal protein uS17 family.</text>
</comment>
<dbReference type="STRING" id="1802628.A2890_00230"/>
<dbReference type="SUPFAM" id="SSF50249">
    <property type="entry name" value="Nucleic acid-binding proteins"/>
    <property type="match status" value="1"/>
</dbReference>
<comment type="caution">
    <text evidence="5">The sequence shown here is derived from an EMBL/GenBank/DDBJ whole genome shotgun (WGS) entry which is preliminary data.</text>
</comment>
<dbReference type="AlphaFoldDB" id="A0A1F4VRK4"/>
<evidence type="ECO:0000256" key="4">
    <source>
        <dbReference type="SAM" id="MobiDB-lite"/>
    </source>
</evidence>
<name>A0A1F4VRK4_UNCKA</name>
<evidence type="ECO:0000256" key="2">
    <source>
        <dbReference type="ARBA" id="ARBA00022980"/>
    </source>
</evidence>
<protein>
    <submittedName>
        <fullName evidence="5">30S ribosomal protein S17</fullName>
    </submittedName>
</protein>
<feature type="compositionally biased region" description="Basic residues" evidence="4">
    <location>
        <begin position="79"/>
        <end position="95"/>
    </location>
</feature>
<feature type="region of interest" description="Disordered" evidence="4">
    <location>
        <begin position="67"/>
        <end position="95"/>
    </location>
</feature>
<sequence length="95" mass="10795">MAVEVVSVYHHPRYRKRILTSKSYLAQVEDASAVVGKSVTIEESRPISKTKRWIVFKVEGKSIGVGRTANGERQEPKAVSRKRKAVSQRRKEKSK</sequence>
<dbReference type="InterPro" id="IPR012340">
    <property type="entry name" value="NA-bd_OB-fold"/>
</dbReference>
<gene>
    <name evidence="5" type="ORF">A2890_00230</name>
</gene>
<accession>A0A1F4VRK4</accession>
<dbReference type="EMBL" id="MEVL01000038">
    <property type="protein sequence ID" value="OGC59608.1"/>
    <property type="molecule type" value="Genomic_DNA"/>
</dbReference>
<dbReference type="GO" id="GO:0003735">
    <property type="term" value="F:structural constituent of ribosome"/>
    <property type="evidence" value="ECO:0007669"/>
    <property type="project" value="InterPro"/>
</dbReference>